<evidence type="ECO:0000313" key="2">
    <source>
        <dbReference type="EMBL" id="KGO82660.1"/>
    </source>
</evidence>
<accession>A0A0A2M2Y7</accession>
<organism evidence="2 3">
    <name type="scientific">Flavobacterium beibuense F44-8</name>
    <dbReference type="NCBI Taxonomy" id="1406840"/>
    <lineage>
        <taxon>Bacteria</taxon>
        <taxon>Pseudomonadati</taxon>
        <taxon>Bacteroidota</taxon>
        <taxon>Flavobacteriia</taxon>
        <taxon>Flavobacteriales</taxon>
        <taxon>Flavobacteriaceae</taxon>
        <taxon>Flavobacterium</taxon>
    </lineage>
</organism>
<keyword evidence="1" id="KW-0472">Membrane</keyword>
<proteinExistence type="predicted"/>
<protein>
    <recommendedName>
        <fullName evidence="4">Histidine kinase</fullName>
    </recommendedName>
</protein>
<name>A0A0A2M2Y7_9FLAO</name>
<feature type="transmembrane region" description="Helical" evidence="1">
    <location>
        <begin position="61"/>
        <end position="79"/>
    </location>
</feature>
<feature type="transmembrane region" description="Helical" evidence="1">
    <location>
        <begin position="122"/>
        <end position="141"/>
    </location>
</feature>
<evidence type="ECO:0000256" key="1">
    <source>
        <dbReference type="SAM" id="Phobius"/>
    </source>
</evidence>
<dbReference type="eggNOG" id="ENOG503332Z">
    <property type="taxonomic scope" value="Bacteria"/>
</dbReference>
<feature type="transmembrane region" description="Helical" evidence="1">
    <location>
        <begin position="153"/>
        <end position="173"/>
    </location>
</feature>
<feature type="transmembrane region" description="Helical" evidence="1">
    <location>
        <begin position="91"/>
        <end position="110"/>
    </location>
</feature>
<comment type="caution">
    <text evidence="2">The sequence shown here is derived from an EMBL/GenBank/DDBJ whole genome shotgun (WGS) entry which is preliminary data.</text>
</comment>
<dbReference type="AlphaFoldDB" id="A0A0A2M2Y7"/>
<feature type="transmembrane region" description="Helical" evidence="1">
    <location>
        <begin position="185"/>
        <end position="208"/>
    </location>
</feature>
<reference evidence="2 3" key="1">
    <citation type="submission" date="2013-09" db="EMBL/GenBank/DDBJ databases">
        <authorList>
            <person name="Zeng Z."/>
            <person name="Chen C."/>
        </authorList>
    </citation>
    <scope>NUCLEOTIDE SEQUENCE [LARGE SCALE GENOMIC DNA]</scope>
    <source>
        <strain evidence="2 3">F44-8</strain>
    </source>
</reference>
<keyword evidence="3" id="KW-1185">Reference proteome</keyword>
<dbReference type="EMBL" id="JRLV01000005">
    <property type="protein sequence ID" value="KGO82660.1"/>
    <property type="molecule type" value="Genomic_DNA"/>
</dbReference>
<dbReference type="Proteomes" id="UP000030129">
    <property type="component" value="Unassembled WGS sequence"/>
</dbReference>
<feature type="transmembrane region" description="Helical" evidence="1">
    <location>
        <begin position="6"/>
        <end position="24"/>
    </location>
</feature>
<dbReference type="STRING" id="1406840.Q763_06090"/>
<sequence length="215" mass="25284">MLEDLRFGIVYLSLLSGICGLVFLHKLPGNKAKSILLLIWLSTATELVGKYFTIWTGLLNYYVFNLYILMSFSIYILLLKSLIKTRTHKNLASLLLVIFLVFYFINYFFIQNEFGQILTNSYTVGVLSIIILSFLYMFELFSSNLVLSYSKSVFFWFVLGILIFHVPFLPFMLSLKWFLIDYNPSIYGLIIFFLNLLMNFCFLVGFIWSEKKYNY</sequence>
<evidence type="ECO:0000313" key="3">
    <source>
        <dbReference type="Proteomes" id="UP000030129"/>
    </source>
</evidence>
<gene>
    <name evidence="2" type="ORF">Q763_06090</name>
</gene>
<keyword evidence="1" id="KW-1133">Transmembrane helix</keyword>
<keyword evidence="1" id="KW-0812">Transmembrane</keyword>
<evidence type="ECO:0008006" key="4">
    <source>
        <dbReference type="Google" id="ProtNLM"/>
    </source>
</evidence>